<gene>
    <name evidence="2" type="ORF">KB874_11660</name>
</gene>
<evidence type="ECO:0000313" key="3">
    <source>
        <dbReference type="Proteomes" id="UP000681356"/>
    </source>
</evidence>
<evidence type="ECO:0000256" key="1">
    <source>
        <dbReference type="SAM" id="SignalP"/>
    </source>
</evidence>
<dbReference type="Proteomes" id="UP000681356">
    <property type="component" value="Unassembled WGS sequence"/>
</dbReference>
<keyword evidence="1" id="KW-0732">Signal</keyword>
<evidence type="ECO:0000313" key="2">
    <source>
        <dbReference type="EMBL" id="MBS0124752.1"/>
    </source>
</evidence>
<keyword evidence="3" id="KW-1185">Reference proteome</keyword>
<reference evidence="2" key="1">
    <citation type="submission" date="2021-04" db="EMBL/GenBank/DDBJ databases">
        <authorList>
            <person name="Yoon J."/>
        </authorList>
    </citation>
    <scope>NUCLEOTIDE SEQUENCE</scope>
    <source>
        <strain evidence="2">KMU-90</strain>
    </source>
</reference>
<dbReference type="RefSeq" id="WP_212536712.1">
    <property type="nucleotide sequence ID" value="NZ_JAGTUU010000004.1"/>
</dbReference>
<feature type="chain" id="PRO_5035229994" description="Lipoprotein" evidence="1">
    <location>
        <begin position="21"/>
        <end position="213"/>
    </location>
</feature>
<dbReference type="AlphaFoldDB" id="A0A8J7WDI1"/>
<sequence length="213" mass="22559">MRIFGLAAALAVAVALSGCAGGPQNGPDSTPEEAAAATYRHDGPPAITLYTMINNRSGSGAHTSIMVNGSQRVIFDPAGSVRFAGVPEIGDVLYGVTPTIERFYESAHARETYHVRIQHIEVPAATAELALRLVQQNGSVAPAACTTATSAILQQLPGFGSISRVLFPNKLADQFATLPGVTERKLYENDSDDKAIAIAELEQRLRTRDQAGQ</sequence>
<feature type="signal peptide" evidence="1">
    <location>
        <begin position="1"/>
        <end position="20"/>
    </location>
</feature>
<comment type="caution">
    <text evidence="2">The sequence shown here is derived from an EMBL/GenBank/DDBJ whole genome shotgun (WGS) entry which is preliminary data.</text>
</comment>
<dbReference type="PROSITE" id="PS51257">
    <property type="entry name" value="PROKAR_LIPOPROTEIN"/>
    <property type="match status" value="1"/>
</dbReference>
<organism evidence="2 3">
    <name type="scientific">Thetidibacter halocola</name>
    <dbReference type="NCBI Taxonomy" id="2827239"/>
    <lineage>
        <taxon>Bacteria</taxon>
        <taxon>Pseudomonadati</taxon>
        <taxon>Pseudomonadota</taxon>
        <taxon>Alphaproteobacteria</taxon>
        <taxon>Rhodobacterales</taxon>
        <taxon>Roseobacteraceae</taxon>
        <taxon>Thetidibacter</taxon>
    </lineage>
</organism>
<dbReference type="EMBL" id="JAGTUU010000004">
    <property type="protein sequence ID" value="MBS0124752.1"/>
    <property type="molecule type" value="Genomic_DNA"/>
</dbReference>
<proteinExistence type="predicted"/>
<evidence type="ECO:0008006" key="4">
    <source>
        <dbReference type="Google" id="ProtNLM"/>
    </source>
</evidence>
<name>A0A8J7WDI1_9RHOB</name>
<accession>A0A8J7WDI1</accession>
<protein>
    <recommendedName>
        <fullName evidence="4">Lipoprotein</fullName>
    </recommendedName>
</protein>